<reference evidence="2 3" key="1">
    <citation type="submission" date="2015-01" db="EMBL/GenBank/DDBJ databases">
        <title>Jeotgalibacillus campisalis genome sequencing.</title>
        <authorList>
            <person name="Goh K.M."/>
            <person name="Chan K.-G."/>
            <person name="Yaakop A.S."/>
            <person name="Ee R."/>
            <person name="Gan H.M."/>
            <person name="Chan C.S."/>
        </authorList>
    </citation>
    <scope>NUCLEOTIDE SEQUENCE [LARGE SCALE GENOMIC DNA]</scope>
    <source>
        <strain evidence="2 3">SF-57</strain>
    </source>
</reference>
<sequence length="303" mass="34814">MSIIQKLLKTIPSSRQMSDVMKEDYSHFKWFQDRATNEMIAFPENGLSASEYELIQIMLDPAEPPESQNIHVWNQYLFGNLSICPLPADSIFRIVLFSFDGIPDFNAEEHPLEFVFSDEATIVKRDEMNGYVVELQTANTLSIEELTSAAQALENDLGVTVRFFAGSFHLVQEDLKEALLLEIDWYTQSKQFLKRQKVASAQSILPLIVLNRFSEFEWQSQFDLIYKLFDADPELASVIRTLAENLSNVSSTAKRLYLHRNSLQYRLDKFSEGTGLDLKSFHGIFTAYLASVKWESMKSMKTM</sequence>
<dbReference type="PANTHER" id="PTHR33744">
    <property type="entry name" value="CARBOHYDRATE DIACID REGULATOR"/>
    <property type="match status" value="1"/>
</dbReference>
<evidence type="ECO:0000313" key="2">
    <source>
        <dbReference type="EMBL" id="KIL46851.1"/>
    </source>
</evidence>
<dbReference type="AlphaFoldDB" id="A0A0C2VQX2"/>
<gene>
    <name evidence="2" type="ORF">KR50_25480</name>
</gene>
<accession>A0A0C2VQX2</accession>
<protein>
    <recommendedName>
        <fullName evidence="1">PucR C-terminal helix-turn-helix domain-containing protein</fullName>
    </recommendedName>
</protein>
<dbReference type="Gene3D" id="1.10.10.2840">
    <property type="entry name" value="PucR C-terminal helix-turn-helix domain"/>
    <property type="match status" value="1"/>
</dbReference>
<comment type="caution">
    <text evidence="2">The sequence shown here is derived from an EMBL/GenBank/DDBJ whole genome shotgun (WGS) entry which is preliminary data.</text>
</comment>
<dbReference type="PATRIC" id="fig|220754.4.peg.2565"/>
<dbReference type="Pfam" id="PF13556">
    <property type="entry name" value="HTH_30"/>
    <property type="match status" value="1"/>
</dbReference>
<evidence type="ECO:0000313" key="3">
    <source>
        <dbReference type="Proteomes" id="UP000031972"/>
    </source>
</evidence>
<dbReference type="InterPro" id="IPR051448">
    <property type="entry name" value="CdaR-like_regulators"/>
</dbReference>
<dbReference type="EMBL" id="JXRR01000016">
    <property type="protein sequence ID" value="KIL46851.1"/>
    <property type="molecule type" value="Genomic_DNA"/>
</dbReference>
<evidence type="ECO:0000259" key="1">
    <source>
        <dbReference type="Pfam" id="PF13556"/>
    </source>
</evidence>
<dbReference type="Proteomes" id="UP000031972">
    <property type="component" value="Unassembled WGS sequence"/>
</dbReference>
<dbReference type="InterPro" id="IPR042070">
    <property type="entry name" value="PucR_C-HTH_sf"/>
</dbReference>
<feature type="domain" description="PucR C-terminal helix-turn-helix" evidence="1">
    <location>
        <begin position="237"/>
        <end position="290"/>
    </location>
</feature>
<organism evidence="2 3">
    <name type="scientific">Jeotgalibacillus campisalis</name>
    <dbReference type="NCBI Taxonomy" id="220754"/>
    <lineage>
        <taxon>Bacteria</taxon>
        <taxon>Bacillati</taxon>
        <taxon>Bacillota</taxon>
        <taxon>Bacilli</taxon>
        <taxon>Bacillales</taxon>
        <taxon>Caryophanaceae</taxon>
        <taxon>Jeotgalibacillus</taxon>
    </lineage>
</organism>
<dbReference type="SUPFAM" id="SSF46689">
    <property type="entry name" value="Homeodomain-like"/>
    <property type="match status" value="1"/>
</dbReference>
<dbReference type="InterPro" id="IPR025736">
    <property type="entry name" value="PucR_C-HTH_dom"/>
</dbReference>
<dbReference type="RefSeq" id="WP_041058938.1">
    <property type="nucleotide sequence ID" value="NZ_JXRR01000016.1"/>
</dbReference>
<dbReference type="PANTHER" id="PTHR33744:SF15">
    <property type="entry name" value="CARBOHYDRATE DIACID REGULATOR"/>
    <property type="match status" value="1"/>
</dbReference>
<dbReference type="InterPro" id="IPR009057">
    <property type="entry name" value="Homeodomain-like_sf"/>
</dbReference>
<name>A0A0C2VQX2_9BACL</name>
<keyword evidence="3" id="KW-1185">Reference proteome</keyword>
<proteinExistence type="predicted"/>